<dbReference type="Proteomes" id="UP000000390">
    <property type="component" value="Chromosome"/>
</dbReference>
<evidence type="ECO:0000313" key="2">
    <source>
        <dbReference type="EMBL" id="ADJ13900.1"/>
    </source>
</evidence>
<dbReference type="EMBL" id="CP002062">
    <property type="protein sequence ID" value="ADJ13900.1"/>
    <property type="molecule type" value="Genomic_DNA"/>
</dbReference>
<evidence type="ECO:0000313" key="3">
    <source>
        <dbReference type="Proteomes" id="UP000000390"/>
    </source>
</evidence>
<proteinExistence type="predicted"/>
<evidence type="ECO:0000256" key="1">
    <source>
        <dbReference type="SAM" id="MobiDB-lite"/>
    </source>
</evidence>
<feature type="region of interest" description="Disordered" evidence="1">
    <location>
        <begin position="1"/>
        <end position="71"/>
    </location>
</feature>
<sequence length="71" mass="7900">MSYNNTNKEATQDADECKKGRSKAKERKNAKGCSTSRTDDFNRLDPFADADTSHTIQNNQNNDCAGSGRDR</sequence>
<name>D8J6M3_HALJB</name>
<dbReference type="HOGENOM" id="CLU_2730212_0_0_2"/>
<gene>
    <name evidence="2" type="ordered locus">HacjB3_02535</name>
</gene>
<protein>
    <submittedName>
        <fullName evidence="2">Uncharacterized protein</fullName>
    </submittedName>
</protein>
<dbReference type="AlphaFoldDB" id="D8J6M3"/>
<accession>D8J6M3</accession>
<feature type="compositionally biased region" description="Polar residues" evidence="1">
    <location>
        <begin position="53"/>
        <end position="64"/>
    </location>
</feature>
<organism evidence="2 3">
    <name type="scientific">Halalkalicoccus jeotgali (strain DSM 18796 / CECT 7217 / JCM 14584 / KCTC 4019 / B3)</name>
    <dbReference type="NCBI Taxonomy" id="795797"/>
    <lineage>
        <taxon>Archaea</taxon>
        <taxon>Methanobacteriati</taxon>
        <taxon>Methanobacteriota</taxon>
        <taxon>Stenosarchaea group</taxon>
        <taxon>Halobacteria</taxon>
        <taxon>Halobacteriales</taxon>
        <taxon>Halococcaceae</taxon>
        <taxon>Halalkalicoccus</taxon>
    </lineage>
</organism>
<feature type="compositionally biased region" description="Basic residues" evidence="1">
    <location>
        <begin position="20"/>
        <end position="30"/>
    </location>
</feature>
<dbReference type="KEGG" id="hje:HacjB3_02535"/>
<reference evidence="2 3" key="1">
    <citation type="journal article" date="2010" name="J. Bacteriol.">
        <title>Complete genome sequence of Halalkalicoccus jeotgali B3(T), an extremely halophilic archaeon.</title>
        <authorList>
            <person name="Roh S.W."/>
            <person name="Nam Y.D."/>
            <person name="Nam S.H."/>
            <person name="Choi S.H."/>
            <person name="Park H.S."/>
            <person name="Bae J.W."/>
        </authorList>
    </citation>
    <scope>NUCLEOTIDE SEQUENCE [LARGE SCALE GENOMIC DNA]</scope>
    <source>
        <strain evidence="3">DSM 18796 / CECT 7217 / JCM 14584 / KCTC 4019 / B3</strain>
    </source>
</reference>